<dbReference type="OrthoDB" id="113244at2759"/>
<comment type="domain">
    <text evidence="5">The RxLR-dEER motif acts to carry the protein into the host cell cytoplasm through binding to cell surface phosphatidylinositol-3-phosphate.</text>
</comment>
<dbReference type="EMBL" id="BSXW01012450">
    <property type="protein sequence ID" value="GMF65186.1"/>
    <property type="molecule type" value="Genomic_DNA"/>
</dbReference>
<feature type="signal peptide" evidence="5">
    <location>
        <begin position="1"/>
        <end position="19"/>
    </location>
</feature>
<protein>
    <recommendedName>
        <fullName evidence="5">RxLR effector protein</fullName>
    </recommendedName>
</protein>
<name>A0A9W7DA16_9STRA</name>
<evidence type="ECO:0000313" key="7">
    <source>
        <dbReference type="Proteomes" id="UP001165083"/>
    </source>
</evidence>
<feature type="chain" id="PRO_5041011630" description="RxLR effector protein" evidence="5">
    <location>
        <begin position="20"/>
        <end position="134"/>
    </location>
</feature>
<evidence type="ECO:0000313" key="6">
    <source>
        <dbReference type="EMBL" id="GMF65186.1"/>
    </source>
</evidence>
<comment type="function">
    <text evidence="5">Effector that suppresses plant defense responses during pathogen infection.</text>
</comment>
<dbReference type="GO" id="GO:0005576">
    <property type="term" value="C:extracellular region"/>
    <property type="evidence" value="ECO:0007669"/>
    <property type="project" value="UniProtKB-SubCell"/>
</dbReference>
<keyword evidence="3 5" id="KW-0964">Secreted</keyword>
<evidence type="ECO:0000256" key="4">
    <source>
        <dbReference type="ARBA" id="ARBA00022729"/>
    </source>
</evidence>
<accession>A0A9W7DA16</accession>
<evidence type="ECO:0000256" key="3">
    <source>
        <dbReference type="ARBA" id="ARBA00022525"/>
    </source>
</evidence>
<evidence type="ECO:0000256" key="2">
    <source>
        <dbReference type="ARBA" id="ARBA00010400"/>
    </source>
</evidence>
<reference evidence="6" key="1">
    <citation type="submission" date="2023-04" db="EMBL/GenBank/DDBJ databases">
        <title>Phytophthora lilii NBRC 32176.</title>
        <authorList>
            <person name="Ichikawa N."/>
            <person name="Sato H."/>
            <person name="Tonouchi N."/>
        </authorList>
    </citation>
    <scope>NUCLEOTIDE SEQUENCE</scope>
    <source>
        <strain evidence="6">NBRC 32176</strain>
    </source>
</reference>
<keyword evidence="7" id="KW-1185">Reference proteome</keyword>
<sequence length="134" mass="15176">MRLNIALLGLISIIAVGEAAATNQTESVKMEISDLANNKRILRSQTITKADDGADEERGPIQKLLRYIKSPNDFAKEDIMRMENDSVFAKMMFEKWDKHSVEKVISKVGKRNGNLLLQYLNRPRGRRDGTIKAD</sequence>
<dbReference type="AlphaFoldDB" id="A0A9W7DA16"/>
<gene>
    <name evidence="6" type="ORF">Plil01_001789100</name>
</gene>
<dbReference type="InterPro" id="IPR031825">
    <property type="entry name" value="RXLR"/>
</dbReference>
<evidence type="ECO:0000256" key="5">
    <source>
        <dbReference type="RuleBase" id="RU367124"/>
    </source>
</evidence>
<proteinExistence type="inferred from homology"/>
<keyword evidence="4 5" id="KW-0732">Signal</keyword>
<comment type="subcellular location">
    <subcellularLocation>
        <location evidence="1 5">Secreted</location>
    </subcellularLocation>
</comment>
<dbReference type="Pfam" id="PF16810">
    <property type="entry name" value="RXLR"/>
    <property type="match status" value="1"/>
</dbReference>
<dbReference type="Proteomes" id="UP001165083">
    <property type="component" value="Unassembled WGS sequence"/>
</dbReference>
<evidence type="ECO:0000256" key="1">
    <source>
        <dbReference type="ARBA" id="ARBA00004613"/>
    </source>
</evidence>
<comment type="similarity">
    <text evidence="2 5">Belongs to the RxLR effector family.</text>
</comment>
<comment type="caution">
    <text evidence="6">The sequence shown here is derived from an EMBL/GenBank/DDBJ whole genome shotgun (WGS) entry which is preliminary data.</text>
</comment>
<organism evidence="6 7">
    <name type="scientific">Phytophthora lilii</name>
    <dbReference type="NCBI Taxonomy" id="2077276"/>
    <lineage>
        <taxon>Eukaryota</taxon>
        <taxon>Sar</taxon>
        <taxon>Stramenopiles</taxon>
        <taxon>Oomycota</taxon>
        <taxon>Peronosporomycetes</taxon>
        <taxon>Peronosporales</taxon>
        <taxon>Peronosporaceae</taxon>
        <taxon>Phytophthora</taxon>
    </lineage>
</organism>